<dbReference type="InterPro" id="IPR025877">
    <property type="entry name" value="MobA-like_NTP_Trfase"/>
</dbReference>
<gene>
    <name evidence="8" type="primary">mobA</name>
    <name evidence="10" type="ORF">A2161_14740</name>
</gene>
<feature type="binding site" evidence="8">
    <location>
        <begin position="11"/>
        <end position="13"/>
    </location>
    <ligand>
        <name>GTP</name>
        <dbReference type="ChEBI" id="CHEBI:37565"/>
    </ligand>
</feature>
<keyword evidence="6 8" id="KW-0342">GTP-binding</keyword>
<comment type="function">
    <text evidence="8">Transfers a GMP moiety from GTP to Mo-molybdopterin (Mo-MPT) cofactor (Moco or molybdenum cofactor) to form Mo-molybdopterin guanine dinucleotide (Mo-MGD) cofactor.</text>
</comment>
<comment type="similarity">
    <text evidence="8">Belongs to the MobA family.</text>
</comment>
<dbReference type="Pfam" id="PF12804">
    <property type="entry name" value="NTP_transf_3"/>
    <property type="match status" value="1"/>
</dbReference>
<feature type="domain" description="MobA-like NTP transferase" evidence="9">
    <location>
        <begin position="8"/>
        <end position="145"/>
    </location>
</feature>
<keyword evidence="1 8" id="KW-0963">Cytoplasm</keyword>
<dbReference type="HAMAP" id="MF_00316">
    <property type="entry name" value="MobA"/>
    <property type="match status" value="1"/>
</dbReference>
<dbReference type="CDD" id="cd02503">
    <property type="entry name" value="MobA"/>
    <property type="match status" value="1"/>
</dbReference>
<keyword evidence="3 8" id="KW-0479">Metal-binding</keyword>
<feature type="binding site" evidence="8">
    <location>
        <position position="97"/>
    </location>
    <ligand>
        <name>GTP</name>
        <dbReference type="ChEBI" id="CHEBI:37565"/>
    </ligand>
</feature>
<dbReference type="GO" id="GO:0046872">
    <property type="term" value="F:metal ion binding"/>
    <property type="evidence" value="ECO:0007669"/>
    <property type="project" value="UniProtKB-KW"/>
</dbReference>
<feature type="binding site" evidence="8">
    <location>
        <position position="23"/>
    </location>
    <ligand>
        <name>GTP</name>
        <dbReference type="ChEBI" id="CHEBI:37565"/>
    </ligand>
</feature>
<accession>A0A1F7RT12</accession>
<dbReference type="GO" id="GO:0005525">
    <property type="term" value="F:GTP binding"/>
    <property type="evidence" value="ECO:0007669"/>
    <property type="project" value="UniProtKB-UniRule"/>
</dbReference>
<keyword evidence="2 8" id="KW-0808">Transferase</keyword>
<comment type="catalytic activity">
    <reaction evidence="8">
        <text>Mo-molybdopterin + GTP + H(+) = Mo-molybdopterin guanine dinucleotide + diphosphate</text>
        <dbReference type="Rhea" id="RHEA:34243"/>
        <dbReference type="ChEBI" id="CHEBI:15378"/>
        <dbReference type="ChEBI" id="CHEBI:33019"/>
        <dbReference type="ChEBI" id="CHEBI:37565"/>
        <dbReference type="ChEBI" id="CHEBI:71302"/>
        <dbReference type="ChEBI" id="CHEBI:71310"/>
        <dbReference type="EC" id="2.7.7.77"/>
    </reaction>
</comment>
<keyword evidence="5 8" id="KW-0460">Magnesium</keyword>
<feature type="binding site" evidence="8">
    <location>
        <position position="97"/>
    </location>
    <ligand>
        <name>Mg(2+)</name>
        <dbReference type="ChEBI" id="CHEBI:18420"/>
    </ligand>
</feature>
<protein>
    <recommendedName>
        <fullName evidence="8">Probable molybdenum cofactor guanylyltransferase</fullName>
        <shortName evidence="8">MoCo guanylyltransferase</shortName>
        <ecNumber evidence="8">2.7.7.77</ecNumber>
    </recommendedName>
    <alternativeName>
        <fullName evidence="8">GTP:molybdopterin guanylyltransferase</fullName>
    </alternativeName>
    <alternativeName>
        <fullName evidence="8">Mo-MPT guanylyltransferase</fullName>
    </alternativeName>
    <alternativeName>
        <fullName evidence="8">Molybdopterin guanylyltransferase</fullName>
    </alternativeName>
    <alternativeName>
        <fullName evidence="8">Molybdopterin-guanine dinucleotide synthase</fullName>
        <shortName evidence="8">MGD synthase</shortName>
    </alternativeName>
</protein>
<dbReference type="InterPro" id="IPR029044">
    <property type="entry name" value="Nucleotide-diphossugar_trans"/>
</dbReference>
<evidence type="ECO:0000256" key="5">
    <source>
        <dbReference type="ARBA" id="ARBA00022842"/>
    </source>
</evidence>
<comment type="cofactor">
    <cofactor evidence="8">
        <name>Mg(2+)</name>
        <dbReference type="ChEBI" id="CHEBI:18420"/>
    </cofactor>
</comment>
<dbReference type="PANTHER" id="PTHR19136:SF81">
    <property type="entry name" value="MOLYBDENUM COFACTOR GUANYLYLTRANSFERASE"/>
    <property type="match status" value="1"/>
</dbReference>
<comment type="domain">
    <text evidence="8">The N-terminal domain determines nucleotide recognition and specific binding, while the C-terminal domain determines the specific binding to the target protein.</text>
</comment>
<comment type="caution">
    <text evidence="8">Lacks conserved residue(s) required for the propagation of feature annotation.</text>
</comment>
<evidence type="ECO:0000259" key="9">
    <source>
        <dbReference type="Pfam" id="PF12804"/>
    </source>
</evidence>
<evidence type="ECO:0000256" key="2">
    <source>
        <dbReference type="ARBA" id="ARBA00022679"/>
    </source>
</evidence>
<dbReference type="EMBL" id="MGDD01000211">
    <property type="protein sequence ID" value="OGL44699.1"/>
    <property type="molecule type" value="Genomic_DNA"/>
</dbReference>
<dbReference type="SUPFAM" id="SSF53448">
    <property type="entry name" value="Nucleotide-diphospho-sugar transferases"/>
    <property type="match status" value="1"/>
</dbReference>
<comment type="caution">
    <text evidence="10">The sequence shown here is derived from an EMBL/GenBank/DDBJ whole genome shotgun (WGS) entry which is preliminary data.</text>
</comment>
<evidence type="ECO:0000256" key="3">
    <source>
        <dbReference type="ARBA" id="ARBA00022723"/>
    </source>
</evidence>
<evidence type="ECO:0000313" key="11">
    <source>
        <dbReference type="Proteomes" id="UP000179266"/>
    </source>
</evidence>
<proteinExistence type="inferred from homology"/>
<comment type="subcellular location">
    <subcellularLocation>
        <location evidence="8">Cytoplasm</location>
    </subcellularLocation>
</comment>
<dbReference type="EC" id="2.7.7.77" evidence="8"/>
<keyword evidence="7 8" id="KW-0501">Molybdenum cofactor biosynthesis</keyword>
<name>A0A1F7RT12_9BACT</name>
<dbReference type="PANTHER" id="PTHR19136">
    <property type="entry name" value="MOLYBDENUM COFACTOR GUANYLYLTRANSFERASE"/>
    <property type="match status" value="1"/>
</dbReference>
<reference evidence="10 11" key="1">
    <citation type="journal article" date="2016" name="Nat. Commun.">
        <title>Thousands of microbial genomes shed light on interconnected biogeochemical processes in an aquifer system.</title>
        <authorList>
            <person name="Anantharaman K."/>
            <person name="Brown C.T."/>
            <person name="Hug L.A."/>
            <person name="Sharon I."/>
            <person name="Castelle C.J."/>
            <person name="Probst A.J."/>
            <person name="Thomas B.C."/>
            <person name="Singh A."/>
            <person name="Wilkins M.J."/>
            <person name="Karaoz U."/>
            <person name="Brodie E.L."/>
            <person name="Williams K.H."/>
            <person name="Hubbard S.S."/>
            <person name="Banfield J.F."/>
        </authorList>
    </citation>
    <scope>NUCLEOTIDE SEQUENCE [LARGE SCALE GENOMIC DNA]</scope>
</reference>
<keyword evidence="4 8" id="KW-0547">Nucleotide-binding</keyword>
<organism evidence="10 11">
    <name type="scientific">Candidatus Schekmanbacteria bacterium RBG_13_48_7</name>
    <dbReference type="NCBI Taxonomy" id="1817878"/>
    <lineage>
        <taxon>Bacteria</taxon>
        <taxon>Candidatus Schekmaniibacteriota</taxon>
    </lineage>
</organism>
<evidence type="ECO:0000256" key="4">
    <source>
        <dbReference type="ARBA" id="ARBA00022741"/>
    </source>
</evidence>
<feature type="binding site" evidence="8">
    <location>
        <position position="68"/>
    </location>
    <ligand>
        <name>GTP</name>
        <dbReference type="ChEBI" id="CHEBI:37565"/>
    </ligand>
</feature>
<evidence type="ECO:0000313" key="10">
    <source>
        <dbReference type="EMBL" id="OGL44699.1"/>
    </source>
</evidence>
<evidence type="ECO:0000256" key="6">
    <source>
        <dbReference type="ARBA" id="ARBA00023134"/>
    </source>
</evidence>
<dbReference type="GO" id="GO:0006777">
    <property type="term" value="P:Mo-molybdopterin cofactor biosynthetic process"/>
    <property type="evidence" value="ECO:0007669"/>
    <property type="project" value="UniProtKB-KW"/>
</dbReference>
<dbReference type="InterPro" id="IPR013482">
    <property type="entry name" value="Molybde_CF_guanTrfase"/>
</dbReference>
<dbReference type="GO" id="GO:0005737">
    <property type="term" value="C:cytoplasm"/>
    <property type="evidence" value="ECO:0007669"/>
    <property type="project" value="UniProtKB-SubCell"/>
</dbReference>
<dbReference type="Gene3D" id="3.90.550.10">
    <property type="entry name" value="Spore Coat Polysaccharide Biosynthesis Protein SpsA, Chain A"/>
    <property type="match status" value="1"/>
</dbReference>
<evidence type="ECO:0000256" key="1">
    <source>
        <dbReference type="ARBA" id="ARBA00022490"/>
    </source>
</evidence>
<evidence type="ECO:0000256" key="8">
    <source>
        <dbReference type="HAMAP-Rule" id="MF_00316"/>
    </source>
</evidence>
<dbReference type="Proteomes" id="UP000179266">
    <property type="component" value="Unassembled WGS sequence"/>
</dbReference>
<dbReference type="AlphaFoldDB" id="A0A1F7RT12"/>
<dbReference type="GO" id="GO:0061603">
    <property type="term" value="F:molybdenum cofactor guanylyltransferase activity"/>
    <property type="evidence" value="ECO:0007669"/>
    <property type="project" value="UniProtKB-EC"/>
</dbReference>
<evidence type="ECO:0000256" key="7">
    <source>
        <dbReference type="ARBA" id="ARBA00023150"/>
    </source>
</evidence>
<sequence>MYFKEILGVILAGGKSIRMGKDKCRLPFGDGTLLSSSINLLRRVVSDYVVIADSEDRYSDVCVPVWGDLKPGIGPLGGIFTAFTKSKSSYIIVIACDMPFLEPEFLEYMVNIRSEAQLIIPRMSRGYEPLCSVWSITTLETISNLIKINQFSLIKTLPYITRKEITNWNSNRFPDWENMFWNINDPQDYQEAIRMSENHEKIKKQ</sequence>